<dbReference type="GeneID" id="24164549"/>
<dbReference type="KEGG" id="cim:CIMG_12922"/>
<feature type="compositionally biased region" description="Polar residues" evidence="1">
    <location>
        <begin position="59"/>
        <end position="68"/>
    </location>
</feature>
<reference evidence="3" key="1">
    <citation type="journal article" date="2009" name="Genome Res.">
        <title>Comparative genomic analyses of the human fungal pathogens Coccidioides and their relatives.</title>
        <authorList>
            <person name="Sharpton T.J."/>
            <person name="Stajich J.E."/>
            <person name="Rounsley S.D."/>
            <person name="Gardner M.J."/>
            <person name="Wortman J.R."/>
            <person name="Jordar V.S."/>
            <person name="Maiti R."/>
            <person name="Kodira C.D."/>
            <person name="Neafsey D.E."/>
            <person name="Zeng Q."/>
            <person name="Hung C.-Y."/>
            <person name="McMahan C."/>
            <person name="Muszewska A."/>
            <person name="Grynberg M."/>
            <person name="Mandel M.A."/>
            <person name="Kellner E.M."/>
            <person name="Barker B.M."/>
            <person name="Galgiani J.N."/>
            <person name="Orbach M.J."/>
            <person name="Kirkland T.N."/>
            <person name="Cole G.T."/>
            <person name="Henn M.R."/>
            <person name="Birren B.W."/>
            <person name="Taylor J.W."/>
        </authorList>
    </citation>
    <scope>NUCLEOTIDE SEQUENCE [LARGE SCALE GENOMIC DNA]</scope>
    <source>
        <strain evidence="3">RS</strain>
    </source>
</reference>
<dbReference type="Proteomes" id="UP000001261">
    <property type="component" value="Unassembled WGS sequence"/>
</dbReference>
<name>A0A0E1RXY5_COCIM</name>
<reference evidence="3" key="2">
    <citation type="journal article" date="2010" name="Genome Res.">
        <title>Population genomic sequencing of Coccidioides fungi reveals recent hybridization and transposon control.</title>
        <authorList>
            <person name="Neafsey D.E."/>
            <person name="Barker B.M."/>
            <person name="Sharpton T.J."/>
            <person name="Stajich J.E."/>
            <person name="Park D.J."/>
            <person name="Whiston E."/>
            <person name="Hung C.-Y."/>
            <person name="McMahan C."/>
            <person name="White J."/>
            <person name="Sykes S."/>
            <person name="Heiman D."/>
            <person name="Young S."/>
            <person name="Zeng Q."/>
            <person name="Abouelleil A."/>
            <person name="Aftuck L."/>
            <person name="Bessette D."/>
            <person name="Brown A."/>
            <person name="FitzGerald M."/>
            <person name="Lui A."/>
            <person name="Macdonald J.P."/>
            <person name="Priest M."/>
            <person name="Orbach M.J."/>
            <person name="Galgiani J.N."/>
            <person name="Kirkland T.N."/>
            <person name="Cole G.T."/>
            <person name="Birren B.W."/>
            <person name="Henn M.R."/>
            <person name="Taylor J.W."/>
            <person name="Rounsley S.D."/>
        </authorList>
    </citation>
    <scope>GENOME REANNOTATION</scope>
    <source>
        <strain evidence="3">RS</strain>
    </source>
</reference>
<dbReference type="VEuPathDB" id="FungiDB:CIMG_12922"/>
<dbReference type="RefSeq" id="XP_001246232.2">
    <property type="nucleotide sequence ID" value="XM_001246231.2"/>
</dbReference>
<sequence>MFVDLQEALDAVSVECRSSEPPDMIEKGLLESESDKIKHKSSPSSAESSSNPALLLMSSGLSRPSTPGSRLDHEPFLPTNTVEPTEEDNILAQKLVVQLQTHHKCFTEAHAVSELLFMPTVSLLQMASWKCPDILEHTSMSSYPIQWNTILPVHQCQRLYSGMSTSVEPLAHEEVPPHPVIIDLEGDTISMPASLHAMIDIDSASGLALSLAVACERFQWKANWSLTSNLKSSLHLDSISVQWRDEQTKRVCWFWRPVHWISYLLFE</sequence>
<accession>A0A0E1RXY5</accession>
<feature type="region of interest" description="Disordered" evidence="1">
    <location>
        <begin position="14"/>
        <end position="74"/>
    </location>
</feature>
<dbReference type="EMBL" id="GG704911">
    <property type="protein sequence ID" value="EAS34649.2"/>
    <property type="molecule type" value="Genomic_DNA"/>
</dbReference>
<proteinExistence type="predicted"/>
<evidence type="ECO:0000313" key="2">
    <source>
        <dbReference type="EMBL" id="EAS34649.2"/>
    </source>
</evidence>
<feature type="compositionally biased region" description="Basic and acidic residues" evidence="1">
    <location>
        <begin position="17"/>
        <end position="36"/>
    </location>
</feature>
<gene>
    <name evidence="2" type="ORF">CIMG_12922</name>
</gene>
<protein>
    <submittedName>
        <fullName evidence="2">Uncharacterized protein</fullName>
    </submittedName>
</protein>
<dbReference type="OrthoDB" id="4507207at2759"/>
<dbReference type="AlphaFoldDB" id="A0A0E1RXY5"/>
<evidence type="ECO:0000256" key="1">
    <source>
        <dbReference type="SAM" id="MobiDB-lite"/>
    </source>
</evidence>
<keyword evidence="3" id="KW-1185">Reference proteome</keyword>
<evidence type="ECO:0000313" key="3">
    <source>
        <dbReference type="Proteomes" id="UP000001261"/>
    </source>
</evidence>
<organism evidence="2 3">
    <name type="scientific">Coccidioides immitis (strain RS)</name>
    <name type="common">Valley fever fungus</name>
    <dbReference type="NCBI Taxonomy" id="246410"/>
    <lineage>
        <taxon>Eukaryota</taxon>
        <taxon>Fungi</taxon>
        <taxon>Dikarya</taxon>
        <taxon>Ascomycota</taxon>
        <taxon>Pezizomycotina</taxon>
        <taxon>Eurotiomycetes</taxon>
        <taxon>Eurotiomycetidae</taxon>
        <taxon>Onygenales</taxon>
        <taxon>Onygenaceae</taxon>
        <taxon>Coccidioides</taxon>
    </lineage>
</organism>
<dbReference type="InParanoid" id="A0A0E1RXY5"/>